<comment type="subcellular location">
    <subcellularLocation>
        <location evidence="1">Nucleus</location>
    </subcellularLocation>
</comment>
<dbReference type="InterPro" id="IPR050815">
    <property type="entry name" value="TF_fung"/>
</dbReference>
<dbReference type="EMBL" id="ML014328">
    <property type="protein sequence ID" value="RKO99030.1"/>
    <property type="molecule type" value="Genomic_DNA"/>
</dbReference>
<dbReference type="Gene3D" id="4.10.240.10">
    <property type="entry name" value="Zn(2)-C6 fungal-type DNA-binding domain"/>
    <property type="match status" value="1"/>
</dbReference>
<reference evidence="9" key="1">
    <citation type="journal article" date="2018" name="Nat. Microbiol.">
        <title>Leveraging single-cell genomics to expand the fungal tree of life.</title>
        <authorList>
            <person name="Ahrendt S.R."/>
            <person name="Quandt C.A."/>
            <person name="Ciobanu D."/>
            <person name="Clum A."/>
            <person name="Salamov A."/>
            <person name="Andreopoulos B."/>
            <person name="Cheng J.F."/>
            <person name="Woyke T."/>
            <person name="Pelin A."/>
            <person name="Henrissat B."/>
            <person name="Reynolds N.K."/>
            <person name="Benny G.L."/>
            <person name="Smith M.E."/>
            <person name="James T.Y."/>
            <person name="Grigoriev I.V."/>
        </authorList>
    </citation>
    <scope>NUCLEOTIDE SEQUENCE [LARGE SCALE GENOMIC DNA]</scope>
    <source>
        <strain evidence="9">ATCC 52028</strain>
    </source>
</reference>
<dbReference type="PANTHER" id="PTHR47338:SF5">
    <property type="entry name" value="ZN(II)2CYS6 TRANSCRIPTION FACTOR (EUROFUNG)"/>
    <property type="match status" value="1"/>
</dbReference>
<organism evidence="8 9">
    <name type="scientific">Caulochytrium protostelioides</name>
    <dbReference type="NCBI Taxonomy" id="1555241"/>
    <lineage>
        <taxon>Eukaryota</taxon>
        <taxon>Fungi</taxon>
        <taxon>Fungi incertae sedis</taxon>
        <taxon>Chytridiomycota</taxon>
        <taxon>Chytridiomycota incertae sedis</taxon>
        <taxon>Chytridiomycetes</taxon>
        <taxon>Caulochytriales</taxon>
        <taxon>Caulochytriaceae</taxon>
        <taxon>Caulochytrium</taxon>
    </lineage>
</organism>
<feature type="compositionally biased region" description="Low complexity" evidence="6">
    <location>
        <begin position="191"/>
        <end position="201"/>
    </location>
</feature>
<accession>A0A4P9X2P4</accession>
<feature type="region of interest" description="Disordered" evidence="6">
    <location>
        <begin position="766"/>
        <end position="790"/>
    </location>
</feature>
<feature type="compositionally biased region" description="Polar residues" evidence="6">
    <location>
        <begin position="56"/>
        <end position="70"/>
    </location>
</feature>
<feature type="region of interest" description="Disordered" evidence="6">
    <location>
        <begin position="683"/>
        <end position="718"/>
    </location>
</feature>
<feature type="compositionally biased region" description="Low complexity" evidence="6">
    <location>
        <begin position="1532"/>
        <end position="1541"/>
    </location>
</feature>
<gene>
    <name evidence="8" type="ORF">CXG81DRAFT_20830</name>
</gene>
<feature type="compositionally biased region" description="Low complexity" evidence="6">
    <location>
        <begin position="951"/>
        <end position="971"/>
    </location>
</feature>
<dbReference type="OrthoDB" id="2123952at2759"/>
<dbReference type="SMART" id="SM00066">
    <property type="entry name" value="GAL4"/>
    <property type="match status" value="1"/>
</dbReference>
<dbReference type="GO" id="GO:0000981">
    <property type="term" value="F:DNA-binding transcription factor activity, RNA polymerase II-specific"/>
    <property type="evidence" value="ECO:0007669"/>
    <property type="project" value="InterPro"/>
</dbReference>
<feature type="region of interest" description="Disordered" evidence="6">
    <location>
        <begin position="1"/>
        <end position="27"/>
    </location>
</feature>
<feature type="compositionally biased region" description="Pro residues" evidence="6">
    <location>
        <begin position="1542"/>
        <end position="1559"/>
    </location>
</feature>
<feature type="compositionally biased region" description="Basic and acidic residues" evidence="6">
    <location>
        <begin position="10"/>
        <end position="19"/>
    </location>
</feature>
<feature type="region of interest" description="Disordered" evidence="6">
    <location>
        <begin position="473"/>
        <end position="503"/>
    </location>
</feature>
<dbReference type="PROSITE" id="PS50048">
    <property type="entry name" value="ZN2_CY6_FUNGAL_2"/>
    <property type="match status" value="1"/>
</dbReference>
<dbReference type="CDD" id="cd00067">
    <property type="entry name" value="GAL4"/>
    <property type="match status" value="1"/>
</dbReference>
<keyword evidence="4" id="KW-0804">Transcription</keyword>
<evidence type="ECO:0000256" key="5">
    <source>
        <dbReference type="ARBA" id="ARBA00023242"/>
    </source>
</evidence>
<dbReference type="GO" id="GO:0005634">
    <property type="term" value="C:nucleus"/>
    <property type="evidence" value="ECO:0007669"/>
    <property type="project" value="UniProtKB-SubCell"/>
</dbReference>
<feature type="compositionally biased region" description="Polar residues" evidence="6">
    <location>
        <begin position="1112"/>
        <end position="1124"/>
    </location>
</feature>
<evidence type="ECO:0000259" key="7">
    <source>
        <dbReference type="PROSITE" id="PS50048"/>
    </source>
</evidence>
<feature type="domain" description="Zn(2)-C6 fungal-type" evidence="7">
    <location>
        <begin position="102"/>
        <end position="141"/>
    </location>
</feature>
<feature type="region of interest" description="Disordered" evidence="6">
    <location>
        <begin position="1499"/>
        <end position="1588"/>
    </location>
</feature>
<evidence type="ECO:0000313" key="9">
    <source>
        <dbReference type="Proteomes" id="UP000274922"/>
    </source>
</evidence>
<keyword evidence="9" id="KW-1185">Reference proteome</keyword>
<feature type="compositionally biased region" description="Polar residues" evidence="6">
    <location>
        <begin position="271"/>
        <end position="286"/>
    </location>
</feature>
<evidence type="ECO:0000256" key="2">
    <source>
        <dbReference type="ARBA" id="ARBA00022723"/>
    </source>
</evidence>
<protein>
    <recommendedName>
        <fullName evidence="7">Zn(2)-C6 fungal-type domain-containing protein</fullName>
    </recommendedName>
</protein>
<feature type="region of interest" description="Disordered" evidence="6">
    <location>
        <begin position="943"/>
        <end position="984"/>
    </location>
</feature>
<evidence type="ECO:0000313" key="8">
    <source>
        <dbReference type="EMBL" id="RKO99030.1"/>
    </source>
</evidence>
<name>A0A4P9X2P4_9FUNG</name>
<dbReference type="Proteomes" id="UP000274922">
    <property type="component" value="Unassembled WGS sequence"/>
</dbReference>
<dbReference type="CDD" id="cd12148">
    <property type="entry name" value="fungal_TF_MHR"/>
    <property type="match status" value="1"/>
</dbReference>
<dbReference type="PANTHER" id="PTHR47338">
    <property type="entry name" value="ZN(II)2CYS6 TRANSCRIPTION FACTOR (EUROFUNG)-RELATED"/>
    <property type="match status" value="1"/>
</dbReference>
<feature type="region of interest" description="Disordered" evidence="6">
    <location>
        <begin position="47"/>
        <end position="97"/>
    </location>
</feature>
<feature type="region of interest" description="Disordered" evidence="6">
    <location>
        <begin position="181"/>
        <end position="316"/>
    </location>
</feature>
<dbReference type="InterPro" id="IPR001138">
    <property type="entry name" value="Zn2Cys6_DnaBD"/>
</dbReference>
<dbReference type="InterPro" id="IPR036864">
    <property type="entry name" value="Zn2-C6_fun-type_DNA-bd_sf"/>
</dbReference>
<evidence type="ECO:0000256" key="3">
    <source>
        <dbReference type="ARBA" id="ARBA00023015"/>
    </source>
</evidence>
<evidence type="ECO:0000256" key="4">
    <source>
        <dbReference type="ARBA" id="ARBA00023163"/>
    </source>
</evidence>
<evidence type="ECO:0000256" key="6">
    <source>
        <dbReference type="SAM" id="MobiDB-lite"/>
    </source>
</evidence>
<feature type="compositionally biased region" description="Low complexity" evidence="6">
    <location>
        <begin position="214"/>
        <end position="230"/>
    </location>
</feature>
<keyword evidence="5" id="KW-0539">Nucleus</keyword>
<keyword evidence="3" id="KW-0805">Transcription regulation</keyword>
<feature type="compositionally biased region" description="Acidic residues" evidence="6">
    <location>
        <begin position="233"/>
        <end position="243"/>
    </location>
</feature>
<evidence type="ECO:0000256" key="1">
    <source>
        <dbReference type="ARBA" id="ARBA00004123"/>
    </source>
</evidence>
<sequence length="1632" mass="174196">MAFRPVPGVKSEHGMDPARQRQSHHMNVTPAAIKNWVYPSTFVDSDRSYEADSVATPGSTTAMHDGTSSLEPRPLEPHAQASAHPLTMDDTPLRPRRSKRRACEACHAKRRWCDAVRPTCHSCASAAAAAGIPPPYEPCVYTGDPPSPRSEERARAISALQRRLRTLETLYRDYQMSHVARRLPTARPHGSKSASGAAAHPSAPPPPGHYRTLSRSTSASQQSTAASAAAVSDTEDPDRDLESESYLPGPAGLYLDPLHPSRLEPRAMPSPSASKNAAGSTPSKGSPTRFPVEADTGLPYFPDARRGTVQHPRAPRPRHVIDRADPTVLSKVEWFLIHVAMSPPLAVLHPATFRANLSRVSTFLLATVLLLSAWHRTPDDPVRAQHTHWYRVARETLDIDVPSLETVQGMVLLRSYIIGRGLWRRSAMISFAMARMIVYLGIDCDPDDQVAEPIDGPMLRRMTDGDRLKREAGHLPADDIKPGGPRDPATRSGSESAATPPPLSWIERELRRRSFWSPILHNLCVTSVTGQSPIYDFNPPDATESPSQAMATDAYPPGSDAAERLFLRNVPERAIIHDFTTGEPIQSLLPRTTVKLPCSSVLWHLAAPSDAVDPPLLLVLALANGRPRALAFANLYVHGPLHARWMECLRREARGEPFDMSLAAWTRCASEANVDPFTPVVGGPYSSPATPTARTPGSLRAGGRSHAQPANPSRSMPMAPSAAMIIDSGYEPRLPNGHVWTVFQQWSMLGQLFVGVSRLRRLDQMSAGEPGLGSESQKGTGDRKDDGDPEADAYWRRIDERVDRQESLFHQYNGACEAWIARFPPHMRHLAMPALPIPGPGTTLAQAHMGMMLFMYALQCTLHRLRAACVLHAYHRHLSGFCNLMTAMGILAPPPRHDPGPHLPFTVVMSLTDAISNLPELDSVSMLLRTAAHTESVSALYGTCCQPNSTPPSSSSPSGHPPESSAGAAPSHPDRGNPPEPSDPQAIAQLALRRRHRAIYHGEQIRKLHNLLPQTRVWAIKNAEQVRRALLAPSKSFVLAPFSALGIFEGGLLHVLGNAYAESEKRWASVRATSAAAEDHLRLLQRYDHTVHTGQLQSILRERIDSMKAKSQMPSHPSSATDDPSVNEAYPASPLMATPLTHCDPDRPQTTSLARPLPPGMGHSAPSDPSPEATNHGPTVAIADTVATTRSTADERGMASRRLSGESAMPLPAFGDPLVATTRPMSVAPGALASAPVAIPPLLSHSLSPLSGLGLPSFEPGVTSLALPLPEIGQPRTGAATLDAKPAHDRSADPTLMAAGRPAATLSLPTPLAPSHAAVAPNALTELFSVGALPGHAHFDPLPGWSPVSTLPSSSFFPSAAPLPAGLTSLDLPNLAATTTPADPTSLFSGHHGLSENLSAALGLSHLAVNITDAAHLPNAPAETMGGQSVLPFGVLEQVLRLPPAATSFVNDPSHAYGGTLPTPDVHPTPELAFGGLASYGGSNPLHLSMPTPPLAPIVSSSSDAGGAPSYAGISQQPGHSAGVSAAPRAFPTLPTDLADPAPAPHPYLHMPPPPPLAPPQARFHPSLQPPAQAVPTPPPLTPQPPPYPQLYPQPQPLMSSLPSPPPIGTAAAAAYHAGVPMIPELWRGSST</sequence>
<feature type="compositionally biased region" description="Pro residues" evidence="6">
    <location>
        <begin position="1576"/>
        <end position="1588"/>
    </location>
</feature>
<dbReference type="GO" id="GO:0008270">
    <property type="term" value="F:zinc ion binding"/>
    <property type="evidence" value="ECO:0007669"/>
    <property type="project" value="InterPro"/>
</dbReference>
<keyword evidence="2" id="KW-0479">Metal-binding</keyword>
<proteinExistence type="predicted"/>
<feature type="region of interest" description="Disordered" evidence="6">
    <location>
        <begin position="1107"/>
        <end position="1177"/>
    </location>
</feature>